<dbReference type="KEGG" id="ccos:Pan44_12730"/>
<dbReference type="OrthoDB" id="9809851at2"/>
<evidence type="ECO:0000313" key="15">
    <source>
        <dbReference type="EMBL" id="QDT53257.1"/>
    </source>
</evidence>
<dbReference type="Gene3D" id="3.40.50.300">
    <property type="entry name" value="P-loop containing nucleotide triphosphate hydrolases"/>
    <property type="match status" value="1"/>
</dbReference>
<dbReference type="Gene3D" id="1.20.1580.10">
    <property type="entry name" value="ABC transporter ATPase like domain"/>
    <property type="match status" value="1"/>
</dbReference>
<feature type="domain" description="ABC transporter" evidence="14">
    <location>
        <begin position="9"/>
        <end position="347"/>
    </location>
</feature>
<dbReference type="GO" id="GO:0003677">
    <property type="term" value="F:DNA binding"/>
    <property type="evidence" value="ECO:0007669"/>
    <property type="project" value="UniProtKB-KW"/>
</dbReference>
<keyword evidence="6" id="KW-0228">DNA excision</keyword>
<dbReference type="InterPro" id="IPR027417">
    <property type="entry name" value="P-loop_NTPase"/>
</dbReference>
<dbReference type="InterPro" id="IPR003439">
    <property type="entry name" value="ABC_transporter-like_ATP-bd"/>
</dbReference>
<evidence type="ECO:0000256" key="1">
    <source>
        <dbReference type="ARBA" id="ARBA00004496"/>
    </source>
</evidence>
<keyword evidence="3" id="KW-0677">Repeat</keyword>
<dbReference type="Proteomes" id="UP000315700">
    <property type="component" value="Chromosome"/>
</dbReference>
<evidence type="ECO:0000256" key="7">
    <source>
        <dbReference type="ARBA" id="ARBA00022840"/>
    </source>
</evidence>
<dbReference type="InterPro" id="IPR017871">
    <property type="entry name" value="ABC_transporter-like_CS"/>
</dbReference>
<keyword evidence="16" id="KW-1185">Reference proteome</keyword>
<evidence type="ECO:0000256" key="12">
    <source>
        <dbReference type="ARBA" id="ARBA00039316"/>
    </source>
</evidence>
<organism evidence="15 16">
    <name type="scientific">Caulifigura coniformis</name>
    <dbReference type="NCBI Taxonomy" id="2527983"/>
    <lineage>
        <taxon>Bacteria</taxon>
        <taxon>Pseudomonadati</taxon>
        <taxon>Planctomycetota</taxon>
        <taxon>Planctomycetia</taxon>
        <taxon>Planctomycetales</taxon>
        <taxon>Planctomycetaceae</taxon>
        <taxon>Caulifigura</taxon>
    </lineage>
</organism>
<evidence type="ECO:0000256" key="6">
    <source>
        <dbReference type="ARBA" id="ARBA00022769"/>
    </source>
</evidence>
<dbReference type="PROSITE" id="PS00211">
    <property type="entry name" value="ABC_TRANSPORTER_1"/>
    <property type="match status" value="1"/>
</dbReference>
<dbReference type="PANTHER" id="PTHR43152">
    <property type="entry name" value="UVRABC SYSTEM PROTEIN A"/>
    <property type="match status" value="1"/>
</dbReference>
<evidence type="ECO:0000256" key="2">
    <source>
        <dbReference type="ARBA" id="ARBA00022490"/>
    </source>
</evidence>
<evidence type="ECO:0000256" key="10">
    <source>
        <dbReference type="ARBA" id="ARBA00023204"/>
    </source>
</evidence>
<proteinExistence type="inferred from homology"/>
<evidence type="ECO:0000259" key="14">
    <source>
        <dbReference type="PROSITE" id="PS50893"/>
    </source>
</evidence>
<dbReference type="CDD" id="cd03271">
    <property type="entry name" value="ABC_UvrA_II"/>
    <property type="match status" value="1"/>
</dbReference>
<evidence type="ECO:0000256" key="11">
    <source>
        <dbReference type="ARBA" id="ARBA00038000"/>
    </source>
</evidence>
<keyword evidence="5" id="KW-0227">DNA damage</keyword>
<keyword evidence="4" id="KW-0547">Nucleotide-binding</keyword>
<name>A0A517SAU4_9PLAN</name>
<dbReference type="GO" id="GO:0016887">
    <property type="term" value="F:ATP hydrolysis activity"/>
    <property type="evidence" value="ECO:0007669"/>
    <property type="project" value="InterPro"/>
</dbReference>
<dbReference type="PANTHER" id="PTHR43152:SF3">
    <property type="entry name" value="UVRABC SYSTEM PROTEIN A"/>
    <property type="match status" value="1"/>
</dbReference>
<dbReference type="GO" id="GO:0006281">
    <property type="term" value="P:DNA repair"/>
    <property type="evidence" value="ECO:0007669"/>
    <property type="project" value="UniProtKB-KW"/>
</dbReference>
<keyword evidence="9" id="KW-0238">DNA-binding</keyword>
<keyword evidence="10" id="KW-0234">DNA repair</keyword>
<dbReference type="GO" id="GO:0005737">
    <property type="term" value="C:cytoplasm"/>
    <property type="evidence" value="ECO:0007669"/>
    <property type="project" value="UniProtKB-SubCell"/>
</dbReference>
<dbReference type="InParanoid" id="A0A517SAU4"/>
<evidence type="ECO:0000256" key="9">
    <source>
        <dbReference type="ARBA" id="ARBA00023125"/>
    </source>
</evidence>
<gene>
    <name evidence="15" type="primary">uvrA_2</name>
    <name evidence="15" type="ORF">Pan44_12730</name>
</gene>
<evidence type="ECO:0000256" key="5">
    <source>
        <dbReference type="ARBA" id="ARBA00022763"/>
    </source>
</evidence>
<reference evidence="15 16" key="1">
    <citation type="submission" date="2019-02" db="EMBL/GenBank/DDBJ databases">
        <title>Deep-cultivation of Planctomycetes and their phenomic and genomic characterization uncovers novel biology.</title>
        <authorList>
            <person name="Wiegand S."/>
            <person name="Jogler M."/>
            <person name="Boedeker C."/>
            <person name="Pinto D."/>
            <person name="Vollmers J."/>
            <person name="Rivas-Marin E."/>
            <person name="Kohn T."/>
            <person name="Peeters S.H."/>
            <person name="Heuer A."/>
            <person name="Rast P."/>
            <person name="Oberbeckmann S."/>
            <person name="Bunk B."/>
            <person name="Jeske O."/>
            <person name="Meyerdierks A."/>
            <person name="Storesund J.E."/>
            <person name="Kallscheuer N."/>
            <person name="Luecker S."/>
            <person name="Lage O.M."/>
            <person name="Pohl T."/>
            <person name="Merkel B.J."/>
            <person name="Hornburger P."/>
            <person name="Mueller R.-W."/>
            <person name="Bruemmer F."/>
            <person name="Labrenz M."/>
            <person name="Spormann A.M."/>
            <person name="Op den Camp H."/>
            <person name="Overmann J."/>
            <person name="Amann R."/>
            <person name="Jetten M.S.M."/>
            <person name="Mascher T."/>
            <person name="Medema M.H."/>
            <person name="Devos D.P."/>
            <person name="Kaster A.-K."/>
            <person name="Ovreas L."/>
            <person name="Rohde M."/>
            <person name="Galperin M.Y."/>
            <person name="Jogler C."/>
        </authorList>
    </citation>
    <scope>NUCLEOTIDE SEQUENCE [LARGE SCALE GENOMIC DNA]</scope>
    <source>
        <strain evidence="15 16">Pan44</strain>
    </source>
</reference>
<sequence>MFMPPLAELNLQETYAAPPGGAWLELTGARQNNLKNVHLRLPLGTLTAVTGVSGSGKSSLVLETLARAVAKHLHRTGEQPGPFEKLIGVEHVNKIVMVDQAPLGSTPASNPATYTGVFDQIRELFSRMPDAKIRGYRPARFSFNRPGGRCEDCEGLGQKKIEMHFLPDVWVECITCRGQRFNQETLAVKYRNRSIADVLDMSIGQALELFDNIPKIRAPLATLVAIGLDYLTLGQSAPTLSGGEAQRVKLAAELCKPDSGKTLYILDEPTTGLHFDDIAKLLKVLNSLVDRGNTVVVIEHNLDVIKTADWIIDVGPEAGHAGGRIVAEGTPENIVEAFQSTRGTGAPHSYTAELLAPLLKAEPRAERDVFDPAQEAKKRAGDLDLAKVGKDAALPWQVDGRKWHTVDRVSHIGTPCRWEGEALAFVIDELGADDRLAEPNWNHRSIVEVASTSKQGGWFLHAETGDEWLLTLKFRVKKSAFDEDELSRALQLKRVDDLDELAVYGRGDRVRAKNLKGPFQEVVITVHWKREIETPAFREFLKRAAESYLSQAKAAALNPAELMPWKVLGEKWHVSRKGFPSNKRVLWEPELVSTLAGHLAGLHGDMELDWTGQTVVTGWIPTSETPQFELYTKRREGVDVNLFAPANSFALGRISGIAAEREVTTHRDGRQAIRLRFTDLDQARSREWAGFLKEYGDRI</sequence>
<evidence type="ECO:0000256" key="3">
    <source>
        <dbReference type="ARBA" id="ARBA00022737"/>
    </source>
</evidence>
<dbReference type="SUPFAM" id="SSF52540">
    <property type="entry name" value="P-loop containing nucleoside triphosphate hydrolases"/>
    <property type="match status" value="1"/>
</dbReference>
<evidence type="ECO:0000256" key="4">
    <source>
        <dbReference type="ARBA" id="ARBA00022741"/>
    </source>
</evidence>
<dbReference type="GO" id="GO:0004518">
    <property type="term" value="F:nuclease activity"/>
    <property type="evidence" value="ECO:0007669"/>
    <property type="project" value="UniProtKB-KW"/>
</dbReference>
<comment type="similarity">
    <text evidence="11">Belongs to the ABC transporter superfamily. UvrA family.</text>
</comment>
<dbReference type="GO" id="GO:0005524">
    <property type="term" value="F:ATP binding"/>
    <property type="evidence" value="ECO:0007669"/>
    <property type="project" value="UniProtKB-KW"/>
</dbReference>
<evidence type="ECO:0000256" key="8">
    <source>
        <dbReference type="ARBA" id="ARBA00022881"/>
    </source>
</evidence>
<accession>A0A517SAU4</accession>
<keyword evidence="2" id="KW-0963">Cytoplasm</keyword>
<keyword evidence="7" id="KW-0067">ATP-binding</keyword>
<dbReference type="AlphaFoldDB" id="A0A517SAU4"/>
<dbReference type="PROSITE" id="PS50893">
    <property type="entry name" value="ABC_TRANSPORTER_2"/>
    <property type="match status" value="1"/>
</dbReference>
<comment type="subcellular location">
    <subcellularLocation>
        <location evidence="1">Cytoplasm</location>
    </subcellularLocation>
</comment>
<protein>
    <recommendedName>
        <fullName evidence="12">UvrABC system protein A</fullName>
    </recommendedName>
    <alternativeName>
        <fullName evidence="13">Excinuclease ABC subunit A</fullName>
    </alternativeName>
</protein>
<evidence type="ECO:0000313" key="16">
    <source>
        <dbReference type="Proteomes" id="UP000315700"/>
    </source>
</evidence>
<keyword evidence="8" id="KW-0267">Excision nuclease</keyword>
<evidence type="ECO:0000256" key="13">
    <source>
        <dbReference type="ARBA" id="ARBA00042156"/>
    </source>
</evidence>
<dbReference type="EMBL" id="CP036271">
    <property type="protein sequence ID" value="QDT53257.1"/>
    <property type="molecule type" value="Genomic_DNA"/>
</dbReference>